<dbReference type="Proteomes" id="UP000249016">
    <property type="component" value="Unassembled WGS sequence"/>
</dbReference>
<dbReference type="InterPro" id="IPR003594">
    <property type="entry name" value="HATPase_dom"/>
</dbReference>
<gene>
    <name evidence="5" type="ORF">HMF3257_16010</name>
</gene>
<dbReference type="Gene3D" id="3.30.565.10">
    <property type="entry name" value="Histidine kinase-like ATPase, C-terminal domain"/>
    <property type="match status" value="1"/>
</dbReference>
<dbReference type="AlphaFoldDB" id="A0A327NX67"/>
<evidence type="ECO:0000259" key="4">
    <source>
        <dbReference type="Pfam" id="PF02518"/>
    </source>
</evidence>
<reference evidence="5 6" key="1">
    <citation type="submission" date="2018-06" db="EMBL/GenBank/DDBJ databases">
        <title>Spirosoma sp. HMF3257 Genome sequencing and assembly.</title>
        <authorList>
            <person name="Kang H."/>
            <person name="Cha I."/>
            <person name="Kim H."/>
            <person name="Kang J."/>
            <person name="Joh K."/>
        </authorList>
    </citation>
    <scope>NUCLEOTIDE SEQUENCE [LARGE SCALE GENOMIC DNA]</scope>
    <source>
        <strain evidence="5 6">HMF3257</strain>
    </source>
</reference>
<dbReference type="Pfam" id="PF02518">
    <property type="entry name" value="HATPase_c"/>
    <property type="match status" value="1"/>
</dbReference>
<evidence type="ECO:0000256" key="1">
    <source>
        <dbReference type="ARBA" id="ARBA00000085"/>
    </source>
</evidence>
<dbReference type="InterPro" id="IPR004358">
    <property type="entry name" value="Sig_transdc_His_kin-like_C"/>
</dbReference>
<evidence type="ECO:0000256" key="3">
    <source>
        <dbReference type="SAM" id="MobiDB-lite"/>
    </source>
</evidence>
<dbReference type="RefSeq" id="WP_111350329.1">
    <property type="nucleotide sequence ID" value="NZ_QLII01000001.1"/>
</dbReference>
<dbReference type="InterPro" id="IPR036890">
    <property type="entry name" value="HATPase_C_sf"/>
</dbReference>
<evidence type="ECO:0000313" key="5">
    <source>
        <dbReference type="EMBL" id="RAI78474.1"/>
    </source>
</evidence>
<sequence length="37" mass="3947">MGSGIGLRLPRQIMQLHNGQLTADSKPDAGSTFSLTF</sequence>
<proteinExistence type="predicted"/>
<name>A0A327NX67_9BACT</name>
<dbReference type="PRINTS" id="PR00344">
    <property type="entry name" value="BCTRLSENSOR"/>
</dbReference>
<dbReference type="SUPFAM" id="SSF55874">
    <property type="entry name" value="ATPase domain of HSP90 chaperone/DNA topoisomerase II/histidine kinase"/>
    <property type="match status" value="1"/>
</dbReference>
<protein>
    <recommendedName>
        <fullName evidence="2">histidine kinase</fullName>
        <ecNumber evidence="2">2.7.13.3</ecNumber>
    </recommendedName>
</protein>
<accession>A0A327NX67</accession>
<evidence type="ECO:0000313" key="6">
    <source>
        <dbReference type="Proteomes" id="UP000249016"/>
    </source>
</evidence>
<feature type="region of interest" description="Disordered" evidence="3">
    <location>
        <begin position="18"/>
        <end position="37"/>
    </location>
</feature>
<dbReference type="GO" id="GO:0004673">
    <property type="term" value="F:protein histidine kinase activity"/>
    <property type="evidence" value="ECO:0007669"/>
    <property type="project" value="UniProtKB-EC"/>
</dbReference>
<dbReference type="EC" id="2.7.13.3" evidence="2"/>
<evidence type="ECO:0000256" key="2">
    <source>
        <dbReference type="ARBA" id="ARBA00012438"/>
    </source>
</evidence>
<comment type="caution">
    <text evidence="5">The sequence shown here is derived from an EMBL/GenBank/DDBJ whole genome shotgun (WGS) entry which is preliminary data.</text>
</comment>
<comment type="catalytic activity">
    <reaction evidence="1">
        <text>ATP + protein L-histidine = ADP + protein N-phospho-L-histidine.</text>
        <dbReference type="EC" id="2.7.13.3"/>
    </reaction>
</comment>
<dbReference type="EMBL" id="QLII01000001">
    <property type="protein sequence ID" value="RAI78474.1"/>
    <property type="molecule type" value="Genomic_DNA"/>
</dbReference>
<keyword evidence="6" id="KW-1185">Reference proteome</keyword>
<feature type="domain" description="Histidine kinase/HSP90-like ATPase" evidence="4">
    <location>
        <begin position="2"/>
        <end position="37"/>
    </location>
</feature>
<organism evidence="5 6">
    <name type="scientific">Spirosoma telluris</name>
    <dbReference type="NCBI Taxonomy" id="2183553"/>
    <lineage>
        <taxon>Bacteria</taxon>
        <taxon>Pseudomonadati</taxon>
        <taxon>Bacteroidota</taxon>
        <taxon>Cytophagia</taxon>
        <taxon>Cytophagales</taxon>
        <taxon>Cytophagaceae</taxon>
        <taxon>Spirosoma</taxon>
    </lineage>
</organism>